<dbReference type="EMBL" id="NHYD01003146">
    <property type="protein sequence ID" value="PPQ82379.1"/>
    <property type="molecule type" value="Genomic_DNA"/>
</dbReference>
<proteinExistence type="predicted"/>
<comment type="caution">
    <text evidence="8">The sequence shown here is derived from an EMBL/GenBank/DDBJ whole genome shotgun (WGS) entry which is preliminary data.</text>
</comment>
<keyword evidence="5 6" id="KW-0472">Membrane</keyword>
<evidence type="ECO:0000259" key="7">
    <source>
        <dbReference type="PROSITE" id="PS50850"/>
    </source>
</evidence>
<keyword evidence="9" id="KW-1185">Reference proteome</keyword>
<evidence type="ECO:0000313" key="9">
    <source>
        <dbReference type="Proteomes" id="UP000283269"/>
    </source>
</evidence>
<dbReference type="Proteomes" id="UP000283269">
    <property type="component" value="Unassembled WGS sequence"/>
</dbReference>
<evidence type="ECO:0000313" key="8">
    <source>
        <dbReference type="EMBL" id="PPQ82379.1"/>
    </source>
</evidence>
<feature type="domain" description="Major facilitator superfamily (MFS) profile" evidence="7">
    <location>
        <begin position="23"/>
        <end position="508"/>
    </location>
</feature>
<dbReference type="InterPro" id="IPR011701">
    <property type="entry name" value="MFS"/>
</dbReference>
<evidence type="ECO:0000256" key="6">
    <source>
        <dbReference type="SAM" id="Phobius"/>
    </source>
</evidence>
<gene>
    <name evidence="8" type="ORF">CVT25_008340</name>
</gene>
<dbReference type="InParanoid" id="A0A409WV78"/>
<evidence type="ECO:0000256" key="1">
    <source>
        <dbReference type="ARBA" id="ARBA00004141"/>
    </source>
</evidence>
<keyword evidence="4 6" id="KW-1133">Transmembrane helix</keyword>
<dbReference type="PROSITE" id="PS50850">
    <property type="entry name" value="MFS"/>
    <property type="match status" value="1"/>
</dbReference>
<dbReference type="InterPro" id="IPR036259">
    <property type="entry name" value="MFS_trans_sf"/>
</dbReference>
<keyword evidence="2" id="KW-0813">Transport</keyword>
<accession>A0A409WV78</accession>
<evidence type="ECO:0000256" key="3">
    <source>
        <dbReference type="ARBA" id="ARBA00022692"/>
    </source>
</evidence>
<feature type="transmembrane region" description="Helical" evidence="6">
    <location>
        <begin position="486"/>
        <end position="506"/>
    </location>
</feature>
<dbReference type="Pfam" id="PF07690">
    <property type="entry name" value="MFS_1"/>
    <property type="match status" value="1"/>
</dbReference>
<feature type="transmembrane region" description="Helical" evidence="6">
    <location>
        <begin position="194"/>
        <end position="216"/>
    </location>
</feature>
<comment type="subcellular location">
    <subcellularLocation>
        <location evidence="1">Membrane</location>
        <topology evidence="1">Multi-pass membrane protein</topology>
    </subcellularLocation>
</comment>
<feature type="transmembrane region" description="Helical" evidence="6">
    <location>
        <begin position="381"/>
        <end position="400"/>
    </location>
</feature>
<dbReference type="AlphaFoldDB" id="A0A409WV78"/>
<dbReference type="Gene3D" id="1.20.1250.20">
    <property type="entry name" value="MFS general substrate transporter like domains"/>
    <property type="match status" value="1"/>
</dbReference>
<feature type="transmembrane region" description="Helical" evidence="6">
    <location>
        <begin position="151"/>
        <end position="174"/>
    </location>
</feature>
<dbReference type="GO" id="GO:0016020">
    <property type="term" value="C:membrane"/>
    <property type="evidence" value="ECO:0007669"/>
    <property type="project" value="UniProtKB-SubCell"/>
</dbReference>
<dbReference type="OrthoDB" id="419616at2759"/>
<dbReference type="PANTHER" id="PTHR23504:SF15">
    <property type="entry name" value="MAJOR FACILITATOR SUPERFAMILY (MFS) PROFILE DOMAIN-CONTAINING PROTEIN"/>
    <property type="match status" value="1"/>
</dbReference>
<evidence type="ECO:0000256" key="4">
    <source>
        <dbReference type="ARBA" id="ARBA00022989"/>
    </source>
</evidence>
<organism evidence="8 9">
    <name type="scientific">Psilocybe cyanescens</name>
    <dbReference type="NCBI Taxonomy" id="93625"/>
    <lineage>
        <taxon>Eukaryota</taxon>
        <taxon>Fungi</taxon>
        <taxon>Dikarya</taxon>
        <taxon>Basidiomycota</taxon>
        <taxon>Agaricomycotina</taxon>
        <taxon>Agaricomycetes</taxon>
        <taxon>Agaricomycetidae</taxon>
        <taxon>Agaricales</taxon>
        <taxon>Agaricineae</taxon>
        <taxon>Strophariaceae</taxon>
        <taxon>Psilocybe</taxon>
    </lineage>
</organism>
<keyword evidence="3 6" id="KW-0812">Transmembrane</keyword>
<dbReference type="PANTHER" id="PTHR23504">
    <property type="entry name" value="MAJOR FACILITATOR SUPERFAMILY DOMAIN-CONTAINING PROTEIN 10"/>
    <property type="match status" value="1"/>
</dbReference>
<protein>
    <recommendedName>
        <fullName evidence="7">Major facilitator superfamily (MFS) profile domain-containing protein</fullName>
    </recommendedName>
</protein>
<feature type="transmembrane region" description="Helical" evidence="6">
    <location>
        <begin position="350"/>
        <end position="369"/>
    </location>
</feature>
<name>A0A409WV78_PSICY</name>
<dbReference type="InterPro" id="IPR020846">
    <property type="entry name" value="MFS_dom"/>
</dbReference>
<evidence type="ECO:0000256" key="2">
    <source>
        <dbReference type="ARBA" id="ARBA00022448"/>
    </source>
</evidence>
<reference evidence="8 9" key="1">
    <citation type="journal article" date="2018" name="Evol. Lett.">
        <title>Horizontal gene cluster transfer increased hallucinogenic mushroom diversity.</title>
        <authorList>
            <person name="Reynolds H.T."/>
            <person name="Vijayakumar V."/>
            <person name="Gluck-Thaler E."/>
            <person name="Korotkin H.B."/>
            <person name="Matheny P.B."/>
            <person name="Slot J.C."/>
        </authorList>
    </citation>
    <scope>NUCLEOTIDE SEQUENCE [LARGE SCALE GENOMIC DNA]</scope>
    <source>
        <strain evidence="8 9">2631</strain>
    </source>
</reference>
<sequence length="514" mass="56022">MSNSLDARGDGLKTRRTPLPIAQLSILLLLRFTESASTFVIFPFLNELLSSVTGGDGARVGYYAGIMESIRQLLSLVSVMYWSRLSDQIGRKPILLLGTLALAVATTSFGLSKTFWGLVVSRCIFTALNSNAGVIKSMVGEITDHSNSADAFALLHVPWAVGSSFGAFTGGWLARPRDHFPDVFPGHFWVEYPYLLPCGIMASFAIFASCLVFVFLKEVCSSPLFLDLQLAQKSMQTVPEGIFYMRRQRDGELEPLLCPSDSQPTRTLNSEPVPLRSLLQWKTLIPLLNYVSIASLHASSNAIQPLFLAMPVTIGGLALPPREIGIILGTYGITNSIFQTVMLGRLVRRFGVKTVFMAAIAAFIPIFAFSPLMNLLVSEEGFSYVVWIMLGCQLSCSLVMELGYGALHFFHMLQGFTILALLLPYADDAHCLETGCVYMFITAAAPNKGSLGATNGLGQTFVSIGRIVTPVMASSLLSLSIERHVLWGYAAYVVLIFVTVGSIGLASRLPRRLD</sequence>
<dbReference type="SUPFAM" id="SSF103473">
    <property type="entry name" value="MFS general substrate transporter"/>
    <property type="match status" value="1"/>
</dbReference>
<feature type="transmembrane region" description="Helical" evidence="6">
    <location>
        <begin position="94"/>
        <end position="112"/>
    </location>
</feature>
<dbReference type="GO" id="GO:0022857">
    <property type="term" value="F:transmembrane transporter activity"/>
    <property type="evidence" value="ECO:0007669"/>
    <property type="project" value="InterPro"/>
</dbReference>
<evidence type="ECO:0000256" key="5">
    <source>
        <dbReference type="ARBA" id="ARBA00023136"/>
    </source>
</evidence>